<name>A0A9N9RNX2_9DIPT</name>
<feature type="chain" id="PRO_5040362001" description="MD-2-related lipid-recognition domain-containing protein" evidence="2">
    <location>
        <begin position="17"/>
        <end position="183"/>
    </location>
</feature>
<dbReference type="InterPro" id="IPR036846">
    <property type="entry name" value="GM2-AP_sf"/>
</dbReference>
<feature type="signal peptide" evidence="2">
    <location>
        <begin position="1"/>
        <end position="16"/>
    </location>
</feature>
<dbReference type="Proteomes" id="UP001153620">
    <property type="component" value="Chromosome 1"/>
</dbReference>
<gene>
    <name evidence="3" type="ORF">CHIRRI_LOCUS3391</name>
</gene>
<evidence type="ECO:0000313" key="3">
    <source>
        <dbReference type="EMBL" id="CAG9800448.1"/>
    </source>
</evidence>
<evidence type="ECO:0000313" key="4">
    <source>
        <dbReference type="Proteomes" id="UP001153620"/>
    </source>
</evidence>
<organism evidence="3 4">
    <name type="scientific">Chironomus riparius</name>
    <dbReference type="NCBI Taxonomy" id="315576"/>
    <lineage>
        <taxon>Eukaryota</taxon>
        <taxon>Metazoa</taxon>
        <taxon>Ecdysozoa</taxon>
        <taxon>Arthropoda</taxon>
        <taxon>Hexapoda</taxon>
        <taxon>Insecta</taxon>
        <taxon>Pterygota</taxon>
        <taxon>Neoptera</taxon>
        <taxon>Endopterygota</taxon>
        <taxon>Diptera</taxon>
        <taxon>Nematocera</taxon>
        <taxon>Chironomoidea</taxon>
        <taxon>Chironomidae</taxon>
        <taxon>Chironominae</taxon>
        <taxon>Chironomus</taxon>
    </lineage>
</organism>
<accession>A0A9N9RNX2</accession>
<keyword evidence="4" id="KW-1185">Reference proteome</keyword>
<evidence type="ECO:0008006" key="5">
    <source>
        <dbReference type="Google" id="ProtNLM"/>
    </source>
</evidence>
<evidence type="ECO:0000256" key="1">
    <source>
        <dbReference type="ARBA" id="ARBA00022729"/>
    </source>
</evidence>
<dbReference type="EMBL" id="OU895877">
    <property type="protein sequence ID" value="CAG9800448.1"/>
    <property type="molecule type" value="Genomic_DNA"/>
</dbReference>
<dbReference type="OrthoDB" id="7716214at2759"/>
<reference evidence="3" key="1">
    <citation type="submission" date="2022-01" db="EMBL/GenBank/DDBJ databases">
        <authorList>
            <person name="King R."/>
        </authorList>
    </citation>
    <scope>NUCLEOTIDE SEQUENCE</scope>
</reference>
<keyword evidence="1 2" id="KW-0732">Signal</keyword>
<dbReference type="Gene3D" id="2.70.220.10">
    <property type="entry name" value="Ganglioside GM2 activator"/>
    <property type="match status" value="1"/>
</dbReference>
<sequence length="183" mass="20550">MKFYLFVSLLIVETFAASRLYEMQKFDNCQVSHAIQMRLFVNNGSAVPDKIAFGGYLEVTEKILGPIEFTLDSNRCDFAMKKCEKFSIMKIPGVCDIINSKNGIIEDLLKTFEPRIQCPIMPGNYTAKDSVLDLTVVSGFPTNGFVWVETIKGVSGDGKNRKLVFCANVEAKITSVRDKKRKN</sequence>
<protein>
    <recommendedName>
        <fullName evidence="5">MD-2-related lipid-recognition domain-containing protein</fullName>
    </recommendedName>
</protein>
<proteinExistence type="predicted"/>
<reference evidence="3" key="2">
    <citation type="submission" date="2022-10" db="EMBL/GenBank/DDBJ databases">
        <authorList>
            <consortium name="ENA_rothamsted_submissions"/>
            <consortium name="culmorum"/>
            <person name="King R."/>
        </authorList>
    </citation>
    <scope>NUCLEOTIDE SEQUENCE</scope>
</reference>
<dbReference type="AlphaFoldDB" id="A0A9N9RNX2"/>
<evidence type="ECO:0000256" key="2">
    <source>
        <dbReference type="SAM" id="SignalP"/>
    </source>
</evidence>